<dbReference type="RefSeq" id="WP_369778812.1">
    <property type="nucleotide sequence ID" value="NZ_CP165727.1"/>
</dbReference>
<feature type="region of interest" description="Disordered" evidence="1">
    <location>
        <begin position="1"/>
        <end position="21"/>
    </location>
</feature>
<sequence>MPARPPALRPPGGRRGSGCSLSARPGATGQWLLAAAGPPWGVGAVALVSLVAAVHSLLAQAALGAGALDGTPARPGLLVPAWARRPPCVVRDPLLGRS</sequence>
<organism evidence="2">
    <name type="scientific">Streptomyces sp. R33</name>
    <dbReference type="NCBI Taxonomy" id="3238629"/>
    <lineage>
        <taxon>Bacteria</taxon>
        <taxon>Bacillati</taxon>
        <taxon>Actinomycetota</taxon>
        <taxon>Actinomycetes</taxon>
        <taxon>Kitasatosporales</taxon>
        <taxon>Streptomycetaceae</taxon>
        <taxon>Streptomyces</taxon>
    </lineage>
</organism>
<name>A0AB39Y9W3_9ACTN</name>
<evidence type="ECO:0000313" key="2">
    <source>
        <dbReference type="EMBL" id="XDV66266.1"/>
    </source>
</evidence>
<evidence type="ECO:0000256" key="1">
    <source>
        <dbReference type="SAM" id="MobiDB-lite"/>
    </source>
</evidence>
<protein>
    <submittedName>
        <fullName evidence="2">Uncharacterized protein</fullName>
    </submittedName>
</protein>
<accession>A0AB39Y9W3</accession>
<dbReference type="AlphaFoldDB" id="A0AB39Y9W3"/>
<gene>
    <name evidence="2" type="ORF">AB5J51_26745</name>
</gene>
<dbReference type="EMBL" id="CP165727">
    <property type="protein sequence ID" value="XDV66266.1"/>
    <property type="molecule type" value="Genomic_DNA"/>
</dbReference>
<reference evidence="2" key="1">
    <citation type="submission" date="2024-08" db="EMBL/GenBank/DDBJ databases">
        <authorList>
            <person name="Yu S.T."/>
        </authorList>
    </citation>
    <scope>NUCLEOTIDE SEQUENCE</scope>
    <source>
        <strain evidence="2">R33</strain>
    </source>
</reference>
<proteinExistence type="predicted"/>